<keyword evidence="2" id="KW-1185">Reference proteome</keyword>
<gene>
    <name evidence="1" type="ORF">CHC_T00001138001</name>
</gene>
<evidence type="ECO:0000313" key="1">
    <source>
        <dbReference type="EMBL" id="CDF77594.1"/>
    </source>
</evidence>
<dbReference type="Proteomes" id="UP000012073">
    <property type="component" value="Unassembled WGS sequence"/>
</dbReference>
<proteinExistence type="predicted"/>
<evidence type="ECO:0000313" key="2">
    <source>
        <dbReference type="Proteomes" id="UP000012073"/>
    </source>
</evidence>
<accession>S0F3P4</accession>
<dbReference type="RefSeq" id="XP_005718458.1">
    <property type="nucleotide sequence ID" value="XM_005718401.1"/>
</dbReference>
<dbReference type="KEGG" id="ccp:CHC_T00001138001"/>
<sequence>MRAYQLYSIPCSNEAKSRSYNARSPRIHLNPKPLLRLSMAPSLTLIKESQLL</sequence>
<dbReference type="AlphaFoldDB" id="S0F3P4"/>
<dbReference type="GeneID" id="17326183"/>
<reference evidence="2" key="1">
    <citation type="journal article" date="2013" name="Proc. Natl. Acad. Sci. U.S.A.">
        <title>Genome structure and metabolic features in the red seaweed Chondrus crispus shed light on evolution of the Archaeplastida.</title>
        <authorList>
            <person name="Collen J."/>
            <person name="Porcel B."/>
            <person name="Carre W."/>
            <person name="Ball S.G."/>
            <person name="Chaparro C."/>
            <person name="Tonon T."/>
            <person name="Barbeyron T."/>
            <person name="Michel G."/>
            <person name="Noel B."/>
            <person name="Valentin K."/>
            <person name="Elias M."/>
            <person name="Artiguenave F."/>
            <person name="Arun A."/>
            <person name="Aury J.M."/>
            <person name="Barbosa-Neto J.F."/>
            <person name="Bothwell J.H."/>
            <person name="Bouget F.Y."/>
            <person name="Brillet L."/>
            <person name="Cabello-Hurtado F."/>
            <person name="Capella-Gutierrez S."/>
            <person name="Charrier B."/>
            <person name="Cladiere L."/>
            <person name="Cock J.M."/>
            <person name="Coelho S.M."/>
            <person name="Colleoni C."/>
            <person name="Czjzek M."/>
            <person name="Da Silva C."/>
            <person name="Delage L."/>
            <person name="Denoeud F."/>
            <person name="Deschamps P."/>
            <person name="Dittami S.M."/>
            <person name="Gabaldon T."/>
            <person name="Gachon C.M."/>
            <person name="Groisillier A."/>
            <person name="Herve C."/>
            <person name="Jabbari K."/>
            <person name="Katinka M."/>
            <person name="Kloareg B."/>
            <person name="Kowalczyk N."/>
            <person name="Labadie K."/>
            <person name="Leblanc C."/>
            <person name="Lopez P.J."/>
            <person name="McLachlan D.H."/>
            <person name="Meslet-Cladiere L."/>
            <person name="Moustafa A."/>
            <person name="Nehr Z."/>
            <person name="Nyvall Collen P."/>
            <person name="Panaud O."/>
            <person name="Partensky F."/>
            <person name="Poulain J."/>
            <person name="Rensing S.A."/>
            <person name="Rousvoal S."/>
            <person name="Samson G."/>
            <person name="Symeonidi A."/>
            <person name="Weissenbach J."/>
            <person name="Zambounis A."/>
            <person name="Wincker P."/>
            <person name="Boyen C."/>
        </authorList>
    </citation>
    <scope>NUCLEOTIDE SEQUENCE [LARGE SCALE GENOMIC DNA]</scope>
    <source>
        <strain evidence="2">cv. Stackhouse</strain>
    </source>
</reference>
<dbReference type="EMBL" id="HG001944">
    <property type="protein sequence ID" value="CDF77594.1"/>
    <property type="molecule type" value="Genomic_DNA"/>
</dbReference>
<name>S0F3P4_CHOCR</name>
<dbReference type="Gramene" id="CDF77594">
    <property type="protein sequence ID" value="CDF77594"/>
    <property type="gene ID" value="CHC_T00001138001"/>
</dbReference>
<protein>
    <submittedName>
        <fullName evidence="1">Uncharacterized protein</fullName>
    </submittedName>
</protein>
<organism evidence="1 2">
    <name type="scientific">Chondrus crispus</name>
    <name type="common">Carrageen Irish moss</name>
    <name type="synonym">Polymorpha crispa</name>
    <dbReference type="NCBI Taxonomy" id="2769"/>
    <lineage>
        <taxon>Eukaryota</taxon>
        <taxon>Rhodophyta</taxon>
        <taxon>Florideophyceae</taxon>
        <taxon>Rhodymeniophycidae</taxon>
        <taxon>Gigartinales</taxon>
        <taxon>Gigartinaceae</taxon>
        <taxon>Chondrus</taxon>
    </lineage>
</organism>